<keyword evidence="5" id="KW-1185">Reference proteome</keyword>
<accession>A0A2A2D9Z4</accession>
<evidence type="ECO:0000256" key="2">
    <source>
        <dbReference type="ARBA" id="ARBA00022553"/>
    </source>
</evidence>
<keyword evidence="2" id="KW-0597">Phosphoprotein</keyword>
<protein>
    <submittedName>
        <fullName evidence="4">Polyketide-8 synthase acyl carrier protein</fullName>
    </submittedName>
</protein>
<dbReference type="GO" id="GO:0031177">
    <property type="term" value="F:phosphopantetheine binding"/>
    <property type="evidence" value="ECO:0007669"/>
    <property type="project" value="InterPro"/>
</dbReference>
<dbReference type="SMART" id="SM00823">
    <property type="entry name" value="PKS_PP"/>
    <property type="match status" value="1"/>
</dbReference>
<feature type="domain" description="Carrier" evidence="3">
    <location>
        <begin position="4"/>
        <end position="82"/>
    </location>
</feature>
<name>A0A2A2D9Z4_9ACTN</name>
<organism evidence="4 5">
    <name type="scientific">Streptomyces albireticuli</name>
    <dbReference type="NCBI Taxonomy" id="1940"/>
    <lineage>
        <taxon>Bacteria</taxon>
        <taxon>Bacillati</taxon>
        <taxon>Actinomycetota</taxon>
        <taxon>Actinomycetes</taxon>
        <taxon>Kitasatosporales</taxon>
        <taxon>Streptomycetaceae</taxon>
        <taxon>Streptomyces</taxon>
    </lineage>
</organism>
<sequence>MNPDSSVIDLEKLRVTIAETLELEPAEVTDDAHFVRDLGADSLLALEMQVVLEEQYDVRLTEDDLRAASTLLAAHALLVAKAAARTADAEARAGQRIDTSATNG</sequence>
<evidence type="ECO:0000259" key="3">
    <source>
        <dbReference type="PROSITE" id="PS50075"/>
    </source>
</evidence>
<keyword evidence="1" id="KW-0596">Phosphopantetheine</keyword>
<dbReference type="Proteomes" id="UP000218944">
    <property type="component" value="Unassembled WGS sequence"/>
</dbReference>
<reference evidence="4 5" key="1">
    <citation type="submission" date="2017-08" db="EMBL/GenBank/DDBJ databases">
        <title>Genome sequence of Streptomyces albireticuli NRRL B-1670.</title>
        <authorList>
            <person name="Graham D.E."/>
            <person name="Mahan K.M."/>
            <person name="Klingeman D.M."/>
            <person name="Hettich R.L."/>
            <person name="Parry R.J."/>
            <person name="Spain J.C."/>
        </authorList>
    </citation>
    <scope>NUCLEOTIDE SEQUENCE [LARGE SCALE GENOMIC DNA]</scope>
    <source>
        <strain evidence="4 5">NRRL B-1670</strain>
    </source>
</reference>
<gene>
    <name evidence="4" type="ORF">CK936_14000</name>
</gene>
<dbReference type="RefSeq" id="WP_095581285.1">
    <property type="nucleotide sequence ID" value="NZ_JAJQQQ010000001.1"/>
</dbReference>
<dbReference type="InterPro" id="IPR036736">
    <property type="entry name" value="ACP-like_sf"/>
</dbReference>
<dbReference type="Pfam" id="PF00550">
    <property type="entry name" value="PP-binding"/>
    <property type="match status" value="1"/>
</dbReference>
<evidence type="ECO:0000313" key="5">
    <source>
        <dbReference type="Proteomes" id="UP000218944"/>
    </source>
</evidence>
<dbReference type="AlphaFoldDB" id="A0A2A2D9Z4"/>
<comment type="caution">
    <text evidence="4">The sequence shown here is derived from an EMBL/GenBank/DDBJ whole genome shotgun (WGS) entry which is preliminary data.</text>
</comment>
<dbReference type="EMBL" id="NSJV01000271">
    <property type="protein sequence ID" value="PAU48301.1"/>
    <property type="molecule type" value="Genomic_DNA"/>
</dbReference>
<dbReference type="InterPro" id="IPR020806">
    <property type="entry name" value="PKS_PP-bd"/>
</dbReference>
<dbReference type="InterPro" id="IPR009081">
    <property type="entry name" value="PP-bd_ACP"/>
</dbReference>
<evidence type="ECO:0000313" key="4">
    <source>
        <dbReference type="EMBL" id="PAU48301.1"/>
    </source>
</evidence>
<evidence type="ECO:0000256" key="1">
    <source>
        <dbReference type="ARBA" id="ARBA00022450"/>
    </source>
</evidence>
<dbReference type="GO" id="GO:0017000">
    <property type="term" value="P:antibiotic biosynthetic process"/>
    <property type="evidence" value="ECO:0007669"/>
    <property type="project" value="UniProtKB-ARBA"/>
</dbReference>
<dbReference type="PROSITE" id="PS50075">
    <property type="entry name" value="CARRIER"/>
    <property type="match status" value="1"/>
</dbReference>
<dbReference type="SUPFAM" id="SSF47336">
    <property type="entry name" value="ACP-like"/>
    <property type="match status" value="1"/>
</dbReference>
<proteinExistence type="predicted"/>
<dbReference type="Gene3D" id="1.10.1200.10">
    <property type="entry name" value="ACP-like"/>
    <property type="match status" value="1"/>
</dbReference>